<evidence type="ECO:0000256" key="3">
    <source>
        <dbReference type="ARBA" id="ARBA00023277"/>
    </source>
</evidence>
<reference evidence="5 6" key="1">
    <citation type="submission" date="2014-04" db="EMBL/GenBank/DDBJ databases">
        <title>Evolutionary Origins and Diversification of the Mycorrhizal Mutualists.</title>
        <authorList>
            <consortium name="DOE Joint Genome Institute"/>
            <consortium name="Mycorrhizal Genomics Consortium"/>
            <person name="Kohler A."/>
            <person name="Kuo A."/>
            <person name="Nagy L.G."/>
            <person name="Floudas D."/>
            <person name="Copeland A."/>
            <person name="Barry K.W."/>
            <person name="Cichocki N."/>
            <person name="Veneault-Fourrey C."/>
            <person name="LaButti K."/>
            <person name="Lindquist E.A."/>
            <person name="Lipzen A."/>
            <person name="Lundell T."/>
            <person name="Morin E."/>
            <person name="Murat C."/>
            <person name="Riley R."/>
            <person name="Ohm R."/>
            <person name="Sun H."/>
            <person name="Tunlid A."/>
            <person name="Henrissat B."/>
            <person name="Grigoriev I.V."/>
            <person name="Hibbett D.S."/>
            <person name="Martin F."/>
        </authorList>
    </citation>
    <scope>NUCLEOTIDE SEQUENCE [LARGE SCALE GENOMIC DNA]</scope>
    <source>
        <strain evidence="5 6">MD-312</strain>
    </source>
</reference>
<keyword evidence="4" id="KW-0812">Transmembrane</keyword>
<sequence>MLPGEPQLPSPRPSSAYIYRRRHVCSWRSLIHAFTLRRILFSLLCAPILALLAILCQGVPPSYNDIRIFERRLPQHSVAALTGAGRQPRYLRFPGHLWGHGLNNVMQEALLMSYLAYVSNLSFVFEDYTWSHTPLPWAIYDFALRPAKIPLNAIISGPTAGGPMTNASQAPLAVSADFYEHVCSSPDVVPYVISSADAPNDADGAVIIEWWMEQLTSVQEPCIEIDSSAHDLFDRFLFGGPRILSLWESLAASPILSDFTWSPLVQAAVARNFALLQPRAAKDIYTAGSEPTLHGLVAIHLRRGDYKRHCPNLAKWGAEYMGFNQHPALIDRFDPAPYADDARSKEAYYLEHCLPTTEQLVARLHEIRLEHPELRRVYVLSNDWAWALEGLKEALEEDGWEDFVSSVDIQLDAEQYYVSMAVDMAIAEKAEVFVGNGFSSLSSNVVMLRMAKGMDVRSNRFL</sequence>
<keyword evidence="1" id="KW-0808">Transferase</keyword>
<evidence type="ECO:0000313" key="6">
    <source>
        <dbReference type="Proteomes" id="UP000053820"/>
    </source>
</evidence>
<evidence type="ECO:0000256" key="1">
    <source>
        <dbReference type="ARBA" id="ARBA00022679"/>
    </source>
</evidence>
<dbReference type="AlphaFoldDB" id="A0A0C9VFD8"/>
<dbReference type="CDD" id="cd11296">
    <property type="entry name" value="O-FucT_like"/>
    <property type="match status" value="1"/>
</dbReference>
<dbReference type="Gene3D" id="3.40.50.11350">
    <property type="match status" value="1"/>
</dbReference>
<evidence type="ECO:0000256" key="4">
    <source>
        <dbReference type="SAM" id="Phobius"/>
    </source>
</evidence>
<keyword evidence="2" id="KW-0294">Fucose metabolism</keyword>
<dbReference type="GO" id="GO:0016740">
    <property type="term" value="F:transferase activity"/>
    <property type="evidence" value="ECO:0007669"/>
    <property type="project" value="UniProtKB-KW"/>
</dbReference>
<organism evidence="5 6">
    <name type="scientific">Hydnomerulius pinastri MD-312</name>
    <dbReference type="NCBI Taxonomy" id="994086"/>
    <lineage>
        <taxon>Eukaryota</taxon>
        <taxon>Fungi</taxon>
        <taxon>Dikarya</taxon>
        <taxon>Basidiomycota</taxon>
        <taxon>Agaricomycotina</taxon>
        <taxon>Agaricomycetes</taxon>
        <taxon>Agaricomycetidae</taxon>
        <taxon>Boletales</taxon>
        <taxon>Boletales incertae sedis</taxon>
        <taxon>Leucogyrophana</taxon>
    </lineage>
</organism>
<keyword evidence="6" id="KW-1185">Reference proteome</keyword>
<dbReference type="InterPro" id="IPR019378">
    <property type="entry name" value="GDP-Fuc_O-FucTrfase"/>
</dbReference>
<dbReference type="HOGENOM" id="CLU_014826_0_0_1"/>
<keyword evidence="4" id="KW-0472">Membrane</keyword>
<proteinExistence type="predicted"/>
<keyword evidence="4" id="KW-1133">Transmembrane helix</keyword>
<feature type="transmembrane region" description="Helical" evidence="4">
    <location>
        <begin position="39"/>
        <end position="60"/>
    </location>
</feature>
<evidence type="ECO:0000256" key="2">
    <source>
        <dbReference type="ARBA" id="ARBA00023253"/>
    </source>
</evidence>
<dbReference type="OrthoDB" id="2559662at2759"/>
<gene>
    <name evidence="5" type="ORF">HYDPIDRAFT_90909</name>
</gene>
<dbReference type="GO" id="GO:0006004">
    <property type="term" value="P:fucose metabolic process"/>
    <property type="evidence" value="ECO:0007669"/>
    <property type="project" value="UniProtKB-KW"/>
</dbReference>
<evidence type="ECO:0000313" key="5">
    <source>
        <dbReference type="EMBL" id="KIJ64194.1"/>
    </source>
</evidence>
<dbReference type="EMBL" id="KN839847">
    <property type="protein sequence ID" value="KIJ64194.1"/>
    <property type="molecule type" value="Genomic_DNA"/>
</dbReference>
<keyword evidence="3" id="KW-0119">Carbohydrate metabolism</keyword>
<dbReference type="Pfam" id="PF10250">
    <property type="entry name" value="O-FucT"/>
    <property type="match status" value="1"/>
</dbReference>
<accession>A0A0C9VFD8</accession>
<name>A0A0C9VFD8_9AGAM</name>
<protein>
    <submittedName>
        <fullName evidence="5">Uncharacterized protein</fullName>
    </submittedName>
</protein>
<dbReference type="Proteomes" id="UP000053820">
    <property type="component" value="Unassembled WGS sequence"/>
</dbReference>